<feature type="domain" description="Large ribosomal subunit protein eL20" evidence="4">
    <location>
        <begin position="1"/>
        <end position="56"/>
    </location>
</feature>
<dbReference type="EMBL" id="DUFW01000090">
    <property type="protein sequence ID" value="HIH22013.1"/>
    <property type="molecule type" value="Genomic_DNA"/>
</dbReference>
<dbReference type="Proteomes" id="UP000527315">
    <property type="component" value="Unassembled WGS sequence"/>
</dbReference>
<reference evidence="5 8" key="1">
    <citation type="journal article" date="2020" name="bioRxiv">
        <title>A rank-normalized archaeal taxonomy based on genome phylogeny resolves widespread incomplete and uneven classifications.</title>
        <authorList>
            <person name="Rinke C."/>
            <person name="Chuvochina M."/>
            <person name="Mussig A.J."/>
            <person name="Chaumeil P.-A."/>
            <person name="Waite D.W."/>
            <person name="Whitman W.B."/>
            <person name="Parks D.H."/>
            <person name="Hugenholtz P."/>
        </authorList>
    </citation>
    <scope>NUCLEOTIDE SEQUENCE</scope>
    <source>
        <strain evidence="5">UBA10191</strain>
    </source>
</reference>
<sequence>MKDFEIKGIFTQKGNEKKFSKRIKALNENRAREQALSIMGSKHRLKRIHIKIEKISETKKGE</sequence>
<dbReference type="GO" id="GO:1990904">
    <property type="term" value="C:ribonucleoprotein complex"/>
    <property type="evidence" value="ECO:0007669"/>
    <property type="project" value="UniProtKB-KW"/>
</dbReference>
<accession>A0A7J4JW64</accession>
<comment type="subunit">
    <text evidence="3">Part of the 50S ribosomal subunit. Binds 23S rRNA.</text>
</comment>
<dbReference type="AlphaFoldDB" id="A0A7J4JW64"/>
<dbReference type="GO" id="GO:0006412">
    <property type="term" value="P:translation"/>
    <property type="evidence" value="ECO:0007669"/>
    <property type="project" value="UniProtKB-UniRule"/>
</dbReference>
<dbReference type="GO" id="GO:0003735">
    <property type="term" value="F:structural constituent of ribosome"/>
    <property type="evidence" value="ECO:0007669"/>
    <property type="project" value="InterPro"/>
</dbReference>
<dbReference type="GO" id="GO:0005840">
    <property type="term" value="C:ribosome"/>
    <property type="evidence" value="ECO:0007669"/>
    <property type="project" value="UniProtKB-KW"/>
</dbReference>
<evidence type="ECO:0000313" key="9">
    <source>
        <dbReference type="Proteomes" id="UP000590964"/>
    </source>
</evidence>
<comment type="similarity">
    <text evidence="3">Belongs to the eukaryotic ribosomal protein eL20 family.</text>
</comment>
<evidence type="ECO:0000313" key="6">
    <source>
        <dbReference type="EMBL" id="HIH32725.1"/>
    </source>
</evidence>
<evidence type="ECO:0000256" key="1">
    <source>
        <dbReference type="ARBA" id="ARBA00022980"/>
    </source>
</evidence>
<keyword evidence="3" id="KW-0699">rRNA-binding</keyword>
<evidence type="ECO:0000313" key="7">
    <source>
        <dbReference type="EMBL" id="MBS3058604.1"/>
    </source>
</evidence>
<dbReference type="NCBIfam" id="NF001981">
    <property type="entry name" value="PRK00773.1-1"/>
    <property type="match status" value="1"/>
</dbReference>
<dbReference type="GO" id="GO:0070180">
    <property type="term" value="F:large ribosomal subunit rRNA binding"/>
    <property type="evidence" value="ECO:0007669"/>
    <property type="project" value="UniProtKB-UniRule"/>
</dbReference>
<dbReference type="EMBL" id="DUFJ01000014">
    <property type="protein sequence ID" value="HIH32725.1"/>
    <property type="molecule type" value="Genomic_DNA"/>
</dbReference>
<reference evidence="7" key="3">
    <citation type="submission" date="2021-05" db="EMBL/GenBank/DDBJ databases">
        <title>Protein family content uncovers lineage relationships and bacterial pathway maintenance mechanisms in DPANN archaea.</title>
        <authorList>
            <person name="Castelle C.J."/>
            <person name="Meheust R."/>
            <person name="Jaffe A.L."/>
            <person name="Seitz K."/>
            <person name="Gong X."/>
            <person name="Baker B.J."/>
            <person name="Banfield J.F."/>
        </authorList>
    </citation>
    <scope>NUCLEOTIDE SEQUENCE</scope>
    <source>
        <strain evidence="7">RIFCSPLOWO2_01_FULL_43_13</strain>
    </source>
</reference>
<dbReference type="EMBL" id="JAGVWB010000029">
    <property type="protein sequence ID" value="MBS3058604.1"/>
    <property type="molecule type" value="Genomic_DNA"/>
</dbReference>
<evidence type="ECO:0000256" key="2">
    <source>
        <dbReference type="ARBA" id="ARBA00023274"/>
    </source>
</evidence>
<dbReference type="SUPFAM" id="SSF160374">
    <property type="entry name" value="RplX-like"/>
    <property type="match status" value="1"/>
</dbReference>
<protein>
    <recommendedName>
        <fullName evidence="3">Large ribosomal subunit protein eL20</fullName>
    </recommendedName>
</protein>
<evidence type="ECO:0000259" key="4">
    <source>
        <dbReference type="Pfam" id="PF01775"/>
    </source>
</evidence>
<comment type="caution">
    <text evidence="5">The sequence shown here is derived from an EMBL/GenBank/DDBJ whole genome shotgun (WGS) entry which is preliminary data.</text>
</comment>
<keyword evidence="1 3" id="KW-0689">Ribosomal protein</keyword>
<evidence type="ECO:0000313" key="8">
    <source>
        <dbReference type="Proteomes" id="UP000527315"/>
    </source>
</evidence>
<gene>
    <name evidence="3" type="primary">rpl18a</name>
    <name evidence="3" type="synonym">rpl20e</name>
    <name evidence="3" type="synonym">rplX</name>
    <name evidence="5" type="ORF">HA222_05150</name>
    <name evidence="6" type="ORF">HA227_00575</name>
    <name evidence="7" type="ORF">J4478_04355</name>
</gene>
<dbReference type="Proteomes" id="UP000590964">
    <property type="component" value="Unassembled WGS sequence"/>
</dbReference>
<dbReference type="Gene3D" id="3.10.20.10">
    <property type="match status" value="1"/>
</dbReference>
<dbReference type="InterPro" id="IPR028877">
    <property type="entry name" value="Ribosomal_eL20"/>
</dbReference>
<proteinExistence type="inferred from homology"/>
<dbReference type="Proteomes" id="UP000680185">
    <property type="component" value="Unassembled WGS sequence"/>
</dbReference>
<evidence type="ECO:0000313" key="5">
    <source>
        <dbReference type="EMBL" id="HIH22013.1"/>
    </source>
</evidence>
<keyword evidence="3" id="KW-0694">RNA-binding</keyword>
<dbReference type="HAMAP" id="MF_00273">
    <property type="entry name" value="Ribosomal_eL20"/>
    <property type="match status" value="1"/>
</dbReference>
<name>A0A7J4JW64_9ARCH</name>
<reference evidence="7" key="2">
    <citation type="submission" date="2021-03" db="EMBL/GenBank/DDBJ databases">
        <authorList>
            <person name="Jaffe A."/>
        </authorList>
    </citation>
    <scope>NUCLEOTIDE SEQUENCE</scope>
    <source>
        <strain evidence="7">RIFCSPLOWO2_01_FULL_43_13</strain>
    </source>
</reference>
<organism evidence="5 9">
    <name type="scientific">Candidatus Iainarchaeum sp</name>
    <dbReference type="NCBI Taxonomy" id="3101447"/>
    <lineage>
        <taxon>Archaea</taxon>
        <taxon>Candidatus Iainarchaeota</taxon>
        <taxon>Candidatus Iainarchaeia</taxon>
        <taxon>Candidatus Iainarchaeales</taxon>
        <taxon>Candidatus Iainarchaeaceae</taxon>
        <taxon>Candidatus Iainarchaeum</taxon>
    </lineage>
</organism>
<evidence type="ECO:0000256" key="3">
    <source>
        <dbReference type="HAMAP-Rule" id="MF_00273"/>
    </source>
</evidence>
<dbReference type="InterPro" id="IPR023573">
    <property type="entry name" value="Ribosomal_eL20_dom"/>
</dbReference>
<dbReference type="Pfam" id="PF01775">
    <property type="entry name" value="Ribosomal_L18A"/>
    <property type="match status" value="1"/>
</dbReference>
<keyword evidence="2 3" id="KW-0687">Ribonucleoprotein</keyword>